<dbReference type="PANTHER" id="PTHR34322">
    <property type="entry name" value="TRANSPOSASE, Y1_TNP DOMAIN-CONTAINING"/>
    <property type="match status" value="1"/>
</dbReference>
<feature type="domain" description="Transposase IS200-like" evidence="1">
    <location>
        <begin position="14"/>
        <end position="188"/>
    </location>
</feature>
<name>A0ABQ0A4G3_9GAMM</name>
<evidence type="ECO:0000259" key="1">
    <source>
        <dbReference type="SMART" id="SM01321"/>
    </source>
</evidence>
<accession>A0ABQ0A4G3</accession>
<reference evidence="2 3" key="1">
    <citation type="submission" date="2024-04" db="EMBL/GenBank/DDBJ databases">
        <title>Draft genome sequence of Sessilibacter corallicola NBRC 116591.</title>
        <authorList>
            <person name="Miyakawa T."/>
            <person name="Kusuya Y."/>
            <person name="Miura T."/>
        </authorList>
    </citation>
    <scope>NUCLEOTIDE SEQUENCE [LARGE SCALE GENOMIC DNA]</scope>
    <source>
        <strain evidence="2 3">KU-00831-HH</strain>
    </source>
</reference>
<dbReference type="EMBL" id="BAABWN010000001">
    <property type="protein sequence ID" value="GAA6166526.1"/>
    <property type="molecule type" value="Genomic_DNA"/>
</dbReference>
<dbReference type="InterPro" id="IPR002686">
    <property type="entry name" value="Transposase_17"/>
</dbReference>
<comment type="caution">
    <text evidence="2">The sequence shown here is derived from an EMBL/GenBank/DDBJ whole genome shotgun (WGS) entry which is preliminary data.</text>
</comment>
<dbReference type="InterPro" id="IPR036515">
    <property type="entry name" value="Transposase_17_sf"/>
</dbReference>
<gene>
    <name evidence="2" type="ORF">NBRC116591_03360</name>
</gene>
<dbReference type="SMART" id="SM01321">
    <property type="entry name" value="Y1_Tnp"/>
    <property type="match status" value="1"/>
</dbReference>
<dbReference type="PANTHER" id="PTHR34322:SF2">
    <property type="entry name" value="TRANSPOSASE IS200-LIKE DOMAIN-CONTAINING PROTEIN"/>
    <property type="match status" value="1"/>
</dbReference>
<dbReference type="SUPFAM" id="SSF143422">
    <property type="entry name" value="Transposase IS200-like"/>
    <property type="match status" value="1"/>
</dbReference>
<organism evidence="2 3">
    <name type="scientific">Sessilibacter corallicola</name>
    <dbReference type="NCBI Taxonomy" id="2904075"/>
    <lineage>
        <taxon>Bacteria</taxon>
        <taxon>Pseudomonadati</taxon>
        <taxon>Pseudomonadota</taxon>
        <taxon>Gammaproteobacteria</taxon>
        <taxon>Cellvibrionales</taxon>
        <taxon>Cellvibrionaceae</taxon>
        <taxon>Sessilibacter</taxon>
    </lineage>
</organism>
<protein>
    <submittedName>
        <fullName evidence="2">Transposase</fullName>
    </submittedName>
</protein>
<evidence type="ECO:0000313" key="2">
    <source>
        <dbReference type="EMBL" id="GAA6166526.1"/>
    </source>
</evidence>
<proteinExistence type="predicted"/>
<evidence type="ECO:0000313" key="3">
    <source>
        <dbReference type="Proteomes" id="UP001465153"/>
    </source>
</evidence>
<dbReference type="Gene3D" id="3.30.70.1290">
    <property type="entry name" value="Transposase IS200-like"/>
    <property type="match status" value="1"/>
</dbReference>
<sequence length="372" mass="43139">MTKPRTEQVCINDTPFYHCMVRCVRRAFLCGDDHETGENFDHRKQWLVSRLRFLSYVHAIDICAYAVMSNHYHVVLHVDKSRAEDWTLDEVVERWLQLYKGDKLIQKWIAFRSEMSKAELQKAEEIIEQWRERLTSISWFMRGVNETIARMANEEDNCKGRFWEGRFKSQALLDEQALLTCMAYVDLNPVRAGVANDLIDSDFTSIQQRIFDFVNNKAKAEINSKSEEESDNQDNITDVKLTKRNQKRIQSKLQKQQKVEQALQLDALPKADIKPLHGSLHADITYAIPITLADYSELVESTGRCIRDGKRSFIPDISQNIIHALGFNPEQWITHVKNFSSLYATNVGSVEILKAKSRRSNKCWYKGIGLMS</sequence>
<dbReference type="Proteomes" id="UP001465153">
    <property type="component" value="Unassembled WGS sequence"/>
</dbReference>
<keyword evidence="3" id="KW-1185">Reference proteome</keyword>